<feature type="transmembrane region" description="Helical" evidence="7">
    <location>
        <begin position="276"/>
        <end position="301"/>
    </location>
</feature>
<feature type="transmembrane region" description="Helical" evidence="7">
    <location>
        <begin position="215"/>
        <end position="236"/>
    </location>
</feature>
<protein>
    <submittedName>
        <fullName evidence="9">ABC transporter permease subunit</fullName>
    </submittedName>
</protein>
<feature type="transmembrane region" description="Helical" evidence="7">
    <location>
        <begin position="21"/>
        <end position="50"/>
    </location>
</feature>
<dbReference type="PROSITE" id="PS50928">
    <property type="entry name" value="ABC_TM1"/>
    <property type="match status" value="1"/>
</dbReference>
<evidence type="ECO:0000256" key="1">
    <source>
        <dbReference type="ARBA" id="ARBA00004651"/>
    </source>
</evidence>
<reference evidence="9" key="2">
    <citation type="submission" date="2021-04" db="EMBL/GenBank/DDBJ databases">
        <authorList>
            <person name="Gilroy R."/>
        </authorList>
    </citation>
    <scope>NUCLEOTIDE SEQUENCE</scope>
    <source>
        <strain evidence="9">CHK185-5351</strain>
    </source>
</reference>
<evidence type="ECO:0000256" key="6">
    <source>
        <dbReference type="ARBA" id="ARBA00023136"/>
    </source>
</evidence>
<keyword evidence="2 7" id="KW-0813">Transport</keyword>
<dbReference type="PANTHER" id="PTHR43227:SF11">
    <property type="entry name" value="BLL4140 PROTEIN"/>
    <property type="match status" value="1"/>
</dbReference>
<evidence type="ECO:0000313" key="10">
    <source>
        <dbReference type="Proteomes" id="UP000823849"/>
    </source>
</evidence>
<proteinExistence type="inferred from homology"/>
<evidence type="ECO:0000256" key="3">
    <source>
        <dbReference type="ARBA" id="ARBA00022475"/>
    </source>
</evidence>
<dbReference type="AlphaFoldDB" id="A0A9D2NBS5"/>
<dbReference type="SUPFAM" id="SSF161098">
    <property type="entry name" value="MetI-like"/>
    <property type="match status" value="1"/>
</dbReference>
<evidence type="ECO:0000259" key="8">
    <source>
        <dbReference type="PROSITE" id="PS50928"/>
    </source>
</evidence>
<evidence type="ECO:0000256" key="7">
    <source>
        <dbReference type="RuleBase" id="RU363032"/>
    </source>
</evidence>
<comment type="subcellular location">
    <subcellularLocation>
        <location evidence="1 7">Cell membrane</location>
        <topology evidence="1 7">Multi-pass membrane protein</topology>
    </subcellularLocation>
</comment>
<dbReference type="InterPro" id="IPR035906">
    <property type="entry name" value="MetI-like_sf"/>
</dbReference>
<keyword evidence="5 7" id="KW-1133">Transmembrane helix</keyword>
<organism evidence="9 10">
    <name type="scientific">Candidatus Fusicatenibacter intestinigallinarum</name>
    <dbReference type="NCBI Taxonomy" id="2838598"/>
    <lineage>
        <taxon>Bacteria</taxon>
        <taxon>Bacillati</taxon>
        <taxon>Bacillota</taxon>
        <taxon>Clostridia</taxon>
        <taxon>Lachnospirales</taxon>
        <taxon>Lachnospiraceae</taxon>
        <taxon>Fusicatenibacter</taxon>
    </lineage>
</organism>
<name>A0A9D2NBS5_9FIRM</name>
<keyword evidence="6 7" id="KW-0472">Membrane</keyword>
<keyword evidence="3" id="KW-1003">Cell membrane</keyword>
<gene>
    <name evidence="9" type="ORF">H9705_10015</name>
</gene>
<feature type="transmembrane region" description="Helical" evidence="7">
    <location>
        <begin position="183"/>
        <end position="203"/>
    </location>
</feature>
<feature type="domain" description="ABC transmembrane type-1" evidence="8">
    <location>
        <begin position="83"/>
        <end position="297"/>
    </location>
</feature>
<evidence type="ECO:0000256" key="5">
    <source>
        <dbReference type="ARBA" id="ARBA00022989"/>
    </source>
</evidence>
<dbReference type="PANTHER" id="PTHR43227">
    <property type="entry name" value="BLL4140 PROTEIN"/>
    <property type="match status" value="1"/>
</dbReference>
<evidence type="ECO:0000256" key="4">
    <source>
        <dbReference type="ARBA" id="ARBA00022692"/>
    </source>
</evidence>
<dbReference type="Pfam" id="PF00528">
    <property type="entry name" value="BPD_transp_1"/>
    <property type="match status" value="1"/>
</dbReference>
<dbReference type="Gene3D" id="1.10.3720.10">
    <property type="entry name" value="MetI-like"/>
    <property type="match status" value="1"/>
</dbReference>
<evidence type="ECO:0000256" key="2">
    <source>
        <dbReference type="ARBA" id="ARBA00022448"/>
    </source>
</evidence>
<dbReference type="InterPro" id="IPR050809">
    <property type="entry name" value="UgpAE/MalFG_permease"/>
</dbReference>
<dbReference type="GO" id="GO:0005886">
    <property type="term" value="C:plasma membrane"/>
    <property type="evidence" value="ECO:0007669"/>
    <property type="project" value="UniProtKB-SubCell"/>
</dbReference>
<comment type="similarity">
    <text evidence="7">Belongs to the binding-protein-dependent transport system permease family.</text>
</comment>
<reference evidence="9" key="1">
    <citation type="journal article" date="2021" name="PeerJ">
        <title>Extensive microbial diversity within the chicken gut microbiome revealed by metagenomics and culture.</title>
        <authorList>
            <person name="Gilroy R."/>
            <person name="Ravi A."/>
            <person name="Getino M."/>
            <person name="Pursley I."/>
            <person name="Horton D.L."/>
            <person name="Alikhan N.F."/>
            <person name="Baker D."/>
            <person name="Gharbi K."/>
            <person name="Hall N."/>
            <person name="Watson M."/>
            <person name="Adriaenssens E.M."/>
            <person name="Foster-Nyarko E."/>
            <person name="Jarju S."/>
            <person name="Secka A."/>
            <person name="Antonio M."/>
            <person name="Oren A."/>
            <person name="Chaudhuri R.R."/>
            <person name="La Ragione R."/>
            <person name="Hildebrand F."/>
            <person name="Pallen M.J."/>
        </authorList>
    </citation>
    <scope>NUCLEOTIDE SEQUENCE</scope>
    <source>
        <strain evidence="9">CHK185-5351</strain>
    </source>
</reference>
<dbReference type="CDD" id="cd06261">
    <property type="entry name" value="TM_PBP2"/>
    <property type="match status" value="1"/>
</dbReference>
<dbReference type="InterPro" id="IPR000515">
    <property type="entry name" value="MetI-like"/>
</dbReference>
<sequence>MKTAAGLSVRLFAKKRNSKTFLHYNIMVAIGMLWLFFFNIVPMFGIVIAFEDYNPTQGLWGSEFVGLEHFEYLFSMSDSRRVIVNTLVIAVSKLVLNIVVPLAFALLLNEVRKLRFKKFVQTVVYLPHFLSWVILASVLLEIFGYRGVFNSLLSVFGIEGKIWFSEESCFRQLVIFSDVWKEFGFNAVIYLAALTGISPDLYEAAAIDGCGRLKAVWYITLPGIVSTIVVMGILGLGNVLNAGFDQIFNLYSPLVYSTGDILDTWVYRMGLLNVQFSLATAAGLFKSAISFLLIVISYVIAYKAADYRIF</sequence>
<feature type="transmembrane region" description="Helical" evidence="7">
    <location>
        <begin position="82"/>
        <end position="108"/>
    </location>
</feature>
<evidence type="ECO:0000313" key="9">
    <source>
        <dbReference type="EMBL" id="HJC16130.1"/>
    </source>
</evidence>
<dbReference type="EMBL" id="DWWU01000040">
    <property type="protein sequence ID" value="HJC16130.1"/>
    <property type="molecule type" value="Genomic_DNA"/>
</dbReference>
<keyword evidence="4 7" id="KW-0812">Transmembrane</keyword>
<accession>A0A9D2NBS5</accession>
<comment type="caution">
    <text evidence="9">The sequence shown here is derived from an EMBL/GenBank/DDBJ whole genome shotgun (WGS) entry which is preliminary data.</text>
</comment>
<feature type="transmembrane region" description="Helical" evidence="7">
    <location>
        <begin position="129"/>
        <end position="148"/>
    </location>
</feature>
<dbReference type="GO" id="GO:0055085">
    <property type="term" value="P:transmembrane transport"/>
    <property type="evidence" value="ECO:0007669"/>
    <property type="project" value="InterPro"/>
</dbReference>
<dbReference type="Proteomes" id="UP000823849">
    <property type="component" value="Unassembled WGS sequence"/>
</dbReference>